<dbReference type="SUPFAM" id="SSF81301">
    <property type="entry name" value="Nucleotidyltransferase"/>
    <property type="match status" value="1"/>
</dbReference>
<keyword evidence="6" id="KW-0547">Nucleotide-binding</keyword>
<evidence type="ECO:0000256" key="9">
    <source>
        <dbReference type="ARBA" id="ARBA00038276"/>
    </source>
</evidence>
<comment type="caution">
    <text evidence="11">The sequence shown here is derived from an EMBL/GenBank/DDBJ whole genome shotgun (WGS) entry which is preliminary data.</text>
</comment>
<dbReference type="InterPro" id="IPR002934">
    <property type="entry name" value="Polymerase_NTP_transf_dom"/>
</dbReference>
<proteinExistence type="inferred from homology"/>
<dbReference type="CDD" id="cd05403">
    <property type="entry name" value="NT_KNTase_like"/>
    <property type="match status" value="1"/>
</dbReference>
<keyword evidence="3" id="KW-0808">Transferase</keyword>
<evidence type="ECO:0000256" key="3">
    <source>
        <dbReference type="ARBA" id="ARBA00022679"/>
    </source>
</evidence>
<dbReference type="PANTHER" id="PTHR33571:SF14">
    <property type="entry name" value="PROTEIN ADENYLYLTRANSFERASE MJ0435-RELATED"/>
    <property type="match status" value="1"/>
</dbReference>
<evidence type="ECO:0000256" key="8">
    <source>
        <dbReference type="ARBA" id="ARBA00022842"/>
    </source>
</evidence>
<evidence type="ECO:0000256" key="4">
    <source>
        <dbReference type="ARBA" id="ARBA00022695"/>
    </source>
</evidence>
<comment type="similarity">
    <text evidence="9">Belongs to the MntA antitoxin family.</text>
</comment>
<evidence type="ECO:0000313" key="11">
    <source>
        <dbReference type="EMBL" id="MCW7460530.1"/>
    </source>
</evidence>
<reference evidence="11 12" key="1">
    <citation type="submission" date="2022-06" db="EMBL/GenBank/DDBJ databases">
        <title>Leptospira isolates from biofilms formed at urban environments.</title>
        <authorList>
            <person name="Ribeiro P.S."/>
            <person name="Sousa T."/>
            <person name="Carvalho N."/>
            <person name="Aburjaile F."/>
            <person name="Neves F."/>
            <person name="Oliveira D."/>
            <person name="Blanco L."/>
            <person name="Lima J."/>
            <person name="Costa F."/>
            <person name="Brenig B."/>
            <person name="Soares S."/>
            <person name="Ramos R."/>
            <person name="Goes-Neto A."/>
            <person name="Matiuzzi M."/>
            <person name="Azevedo V."/>
            <person name="Ristow P."/>
        </authorList>
    </citation>
    <scope>NUCLEOTIDE SEQUENCE [LARGE SCALE GENOMIC DNA]</scope>
    <source>
        <strain evidence="11 12">VSF25</strain>
    </source>
</reference>
<evidence type="ECO:0000256" key="5">
    <source>
        <dbReference type="ARBA" id="ARBA00022723"/>
    </source>
</evidence>
<accession>A0ABT3LS27</accession>
<dbReference type="InterPro" id="IPR052038">
    <property type="entry name" value="Type-VII_TA_antitoxin"/>
</dbReference>
<comment type="cofactor">
    <cofactor evidence="1">
        <name>Mg(2+)</name>
        <dbReference type="ChEBI" id="CHEBI:18420"/>
    </cofactor>
</comment>
<keyword evidence="7" id="KW-0067">ATP-binding</keyword>
<dbReference type="Pfam" id="PF01909">
    <property type="entry name" value="NTP_transf_2"/>
    <property type="match status" value="1"/>
</dbReference>
<dbReference type="Gene3D" id="3.30.460.10">
    <property type="entry name" value="Beta Polymerase, domain 2"/>
    <property type="match status" value="1"/>
</dbReference>
<sequence length="100" mass="11628">MFPLSKNQILTKLKDEKAILSRFGVAQIGLFGSFVRNESNENSDIDILVEFLPEQKTFRNYMDLKIFLEDSFQRKIDLVIKDSLKVRIKDQILKEAVYAA</sequence>
<dbReference type="Proteomes" id="UP001209737">
    <property type="component" value="Unassembled WGS sequence"/>
</dbReference>
<gene>
    <name evidence="11" type="ORF">ND812_00385</name>
</gene>
<dbReference type="EMBL" id="JAMQPV010000001">
    <property type="protein sequence ID" value="MCW7460530.1"/>
    <property type="molecule type" value="Genomic_DNA"/>
</dbReference>
<keyword evidence="4" id="KW-0548">Nucleotidyltransferase</keyword>
<name>A0ABT3LS27_9LEPT</name>
<evidence type="ECO:0000256" key="2">
    <source>
        <dbReference type="ARBA" id="ARBA00022649"/>
    </source>
</evidence>
<dbReference type="RefSeq" id="WP_265373780.1">
    <property type="nucleotide sequence ID" value="NZ_JAMQPV010000001.1"/>
</dbReference>
<dbReference type="PANTHER" id="PTHR33571">
    <property type="entry name" value="SSL8005 PROTEIN"/>
    <property type="match status" value="1"/>
</dbReference>
<evidence type="ECO:0000256" key="1">
    <source>
        <dbReference type="ARBA" id="ARBA00001946"/>
    </source>
</evidence>
<organism evidence="11 12">
    <name type="scientific">Leptospira limi</name>
    <dbReference type="NCBI Taxonomy" id="2950023"/>
    <lineage>
        <taxon>Bacteria</taxon>
        <taxon>Pseudomonadati</taxon>
        <taxon>Spirochaetota</taxon>
        <taxon>Spirochaetia</taxon>
        <taxon>Leptospirales</taxon>
        <taxon>Leptospiraceae</taxon>
        <taxon>Leptospira</taxon>
    </lineage>
</organism>
<evidence type="ECO:0000259" key="10">
    <source>
        <dbReference type="Pfam" id="PF01909"/>
    </source>
</evidence>
<keyword evidence="8" id="KW-0460">Magnesium</keyword>
<dbReference type="InterPro" id="IPR043519">
    <property type="entry name" value="NT_sf"/>
</dbReference>
<evidence type="ECO:0000256" key="6">
    <source>
        <dbReference type="ARBA" id="ARBA00022741"/>
    </source>
</evidence>
<evidence type="ECO:0000256" key="7">
    <source>
        <dbReference type="ARBA" id="ARBA00022840"/>
    </source>
</evidence>
<keyword evidence="2" id="KW-1277">Toxin-antitoxin system</keyword>
<keyword evidence="5" id="KW-0479">Metal-binding</keyword>
<evidence type="ECO:0000313" key="12">
    <source>
        <dbReference type="Proteomes" id="UP001209737"/>
    </source>
</evidence>
<keyword evidence="12" id="KW-1185">Reference proteome</keyword>
<feature type="domain" description="Polymerase nucleotidyl transferase" evidence="10">
    <location>
        <begin position="17"/>
        <end position="98"/>
    </location>
</feature>
<protein>
    <submittedName>
        <fullName evidence="11">Nucleotidyltransferase family protein</fullName>
    </submittedName>
</protein>